<organism evidence="2 3">
    <name type="scientific">Kwoniella shivajii</name>
    <dbReference type="NCBI Taxonomy" id="564305"/>
    <lineage>
        <taxon>Eukaryota</taxon>
        <taxon>Fungi</taxon>
        <taxon>Dikarya</taxon>
        <taxon>Basidiomycota</taxon>
        <taxon>Agaricomycotina</taxon>
        <taxon>Tremellomycetes</taxon>
        <taxon>Tremellales</taxon>
        <taxon>Cryptococcaceae</taxon>
        <taxon>Kwoniella</taxon>
    </lineage>
</organism>
<dbReference type="EMBL" id="CP141881">
    <property type="protein sequence ID" value="WRT63174.1"/>
    <property type="molecule type" value="Genomic_DNA"/>
</dbReference>
<name>A0ABZ1CN49_9TREE</name>
<keyword evidence="1" id="KW-0732">Signal</keyword>
<sequence>MLIENVLLSLLSSSLILGISARGYGMDTANRLNDPSCTGHGPWATITATQATGTSAPIAGRGPQHQPNCSHLWANNPEEDWLFASLCSWAQSNPNWVLSHLDWALDFKDFNDTPAMNFSTYDDSLNLLNPLTISYQGVNKDGNSNPNDAWWGGGFRNALLSNGYSTVDEKNNFRNGSSEDANGSVRDWAGYWALQHLIGLSATREKADQINEVIWDMWLQKSDHSPITILTSPTTTCLNRNRYYSITRNDPTNDNIVLWDPTVGGAAGYVVLDSKQLKKDTLWLFHLDWPRYSDKPRKSQSVLN</sequence>
<evidence type="ECO:0000313" key="2">
    <source>
        <dbReference type="EMBL" id="WRT63174.1"/>
    </source>
</evidence>
<dbReference type="GeneID" id="87952208"/>
<evidence type="ECO:0000256" key="1">
    <source>
        <dbReference type="SAM" id="SignalP"/>
    </source>
</evidence>
<gene>
    <name evidence="2" type="ORF">IL334_000077</name>
</gene>
<feature type="signal peptide" evidence="1">
    <location>
        <begin position="1"/>
        <end position="21"/>
    </location>
</feature>
<evidence type="ECO:0000313" key="3">
    <source>
        <dbReference type="Proteomes" id="UP001329825"/>
    </source>
</evidence>
<reference evidence="2 3" key="1">
    <citation type="submission" date="2024-01" db="EMBL/GenBank/DDBJ databases">
        <title>Comparative genomics of Cryptococcus and Kwoniella reveals pathogenesis evolution and contrasting modes of karyotype evolution via chromosome fusion or intercentromeric recombination.</title>
        <authorList>
            <person name="Coelho M.A."/>
            <person name="David-Palma M."/>
            <person name="Shea T."/>
            <person name="Bowers K."/>
            <person name="McGinley-Smith S."/>
            <person name="Mohammad A.W."/>
            <person name="Gnirke A."/>
            <person name="Yurkov A.M."/>
            <person name="Nowrousian M."/>
            <person name="Sun S."/>
            <person name="Cuomo C.A."/>
            <person name="Heitman J."/>
        </authorList>
    </citation>
    <scope>NUCLEOTIDE SEQUENCE [LARGE SCALE GENOMIC DNA]</scope>
    <source>
        <strain evidence="2">CBS 11374</strain>
    </source>
</reference>
<protein>
    <submittedName>
        <fullName evidence="2">Uncharacterized protein</fullName>
    </submittedName>
</protein>
<feature type="chain" id="PRO_5046999587" evidence="1">
    <location>
        <begin position="22"/>
        <end position="304"/>
    </location>
</feature>
<dbReference type="RefSeq" id="XP_062787914.1">
    <property type="nucleotide sequence ID" value="XM_062931863.1"/>
</dbReference>
<dbReference type="Proteomes" id="UP001329825">
    <property type="component" value="Chromosome 1"/>
</dbReference>
<keyword evidence="3" id="KW-1185">Reference proteome</keyword>
<proteinExistence type="predicted"/>
<accession>A0ABZ1CN49</accession>